<dbReference type="OrthoDB" id="9776685at2"/>
<dbReference type="STRING" id="357809.Cphy_0072"/>
<feature type="transmembrane region" description="Helical" evidence="1">
    <location>
        <begin position="21"/>
        <end position="47"/>
    </location>
</feature>
<dbReference type="InterPro" id="IPR052920">
    <property type="entry name" value="DNA-binding_regulatory"/>
</dbReference>
<dbReference type="PANTHER" id="PTHR43358:SF4">
    <property type="entry name" value="ALPHA_BETA HYDROLASE FOLD-1 DOMAIN-CONTAINING PROTEIN"/>
    <property type="match status" value="1"/>
</dbReference>
<organism evidence="3 4">
    <name type="scientific">Lachnoclostridium phytofermentans (strain ATCC 700394 / DSM 18823 / ISDg)</name>
    <name type="common">Clostridium phytofermentans</name>
    <dbReference type="NCBI Taxonomy" id="357809"/>
    <lineage>
        <taxon>Bacteria</taxon>
        <taxon>Bacillati</taxon>
        <taxon>Bacillota</taxon>
        <taxon>Clostridia</taxon>
        <taxon>Lachnospirales</taxon>
        <taxon>Lachnospiraceae</taxon>
    </lineage>
</organism>
<keyword evidence="1" id="KW-1133">Transmembrane helix</keyword>
<keyword evidence="4" id="KW-1185">Reference proteome</keyword>
<evidence type="ECO:0000313" key="4">
    <source>
        <dbReference type="Proteomes" id="UP000000370"/>
    </source>
</evidence>
<dbReference type="SUPFAM" id="SSF53474">
    <property type="entry name" value="alpha/beta-Hydrolases"/>
    <property type="match status" value="1"/>
</dbReference>
<dbReference type="PANTHER" id="PTHR43358">
    <property type="entry name" value="ALPHA/BETA-HYDROLASE"/>
    <property type="match status" value="1"/>
</dbReference>
<evidence type="ECO:0000256" key="1">
    <source>
        <dbReference type="SAM" id="Phobius"/>
    </source>
</evidence>
<keyword evidence="1" id="KW-0812">Transmembrane</keyword>
<keyword evidence="1" id="KW-0472">Membrane</keyword>
<protein>
    <recommendedName>
        <fullName evidence="2">Serine aminopeptidase S33 domain-containing protein</fullName>
    </recommendedName>
</protein>
<gene>
    <name evidence="3" type="ordered locus">Cphy_0072</name>
</gene>
<sequence length="347" mass="39557" precursor="true">MRITRGKKEKSAEIIGWRKKLLFGCVFLLATLVLAVVFAPFILVYYITRGPVLYQVEASFDHPLQEVYKASDFLLEDKMLPIRTQDGFSLWASEIEVENPKAIVIYLTDLKQPSITYFYGHAKWMKDNGYASILLETRGHGESDGDVIGLGYTEVNDVKAVVEYIQKQECYRDVPIVLQGFSMGGAVAINAFGQIPEIDALIAMSAYTSTEDAMIDSMRDHGVPEFLCKIERPLIKFALSIVFGRDAVETLKPIEQIKNANDRPVFFISSKEDLKVSLENIRRFREVNPEAEYWVRDSAAHLDIDDNDFTNVEKDTEYCNRILDFLDKVKKAKQNVLSMTKKAYFLL</sequence>
<dbReference type="AlphaFoldDB" id="A9KQF3"/>
<dbReference type="Gene3D" id="3.40.50.1820">
    <property type="entry name" value="alpha/beta hydrolase"/>
    <property type="match status" value="1"/>
</dbReference>
<dbReference type="InterPro" id="IPR029058">
    <property type="entry name" value="AB_hydrolase_fold"/>
</dbReference>
<reference evidence="4" key="1">
    <citation type="submission" date="2007-11" db="EMBL/GenBank/DDBJ databases">
        <title>Complete genome sequence of Clostridium phytofermentans ISDg.</title>
        <authorList>
            <person name="Leschine S.B."/>
            <person name="Warnick T.A."/>
            <person name="Blanchard J.L."/>
            <person name="Schnell D.J."/>
            <person name="Petit E.L."/>
            <person name="LaTouf W.G."/>
            <person name="Copeland A."/>
            <person name="Lucas S."/>
            <person name="Lapidus A."/>
            <person name="Barry K."/>
            <person name="Glavina del Rio T."/>
            <person name="Dalin E."/>
            <person name="Tice H."/>
            <person name="Pitluck S."/>
            <person name="Kiss H."/>
            <person name="Brettin T."/>
            <person name="Bruce D."/>
            <person name="Detter J.C."/>
            <person name="Han C."/>
            <person name="Kuske C."/>
            <person name="Schmutz J."/>
            <person name="Larimer F."/>
            <person name="Land M."/>
            <person name="Hauser L."/>
            <person name="Kyrpides N."/>
            <person name="Kim E.A."/>
            <person name="Richardson P."/>
        </authorList>
    </citation>
    <scope>NUCLEOTIDE SEQUENCE [LARGE SCALE GENOMIC DNA]</scope>
    <source>
        <strain evidence="4">ATCC 700394 / DSM 18823 / ISDg</strain>
    </source>
</reference>
<dbReference type="Pfam" id="PF12146">
    <property type="entry name" value="Hydrolase_4"/>
    <property type="match status" value="1"/>
</dbReference>
<dbReference type="HOGENOM" id="CLU_867995_0_0_9"/>
<name>A9KQF3_LACP7</name>
<proteinExistence type="predicted"/>
<accession>A9KQF3</accession>
<feature type="domain" description="Serine aminopeptidase S33" evidence="2">
    <location>
        <begin position="99"/>
        <end position="214"/>
    </location>
</feature>
<dbReference type="Proteomes" id="UP000000370">
    <property type="component" value="Chromosome"/>
</dbReference>
<dbReference type="eggNOG" id="COG1073">
    <property type="taxonomic scope" value="Bacteria"/>
</dbReference>
<dbReference type="InterPro" id="IPR022742">
    <property type="entry name" value="Hydrolase_4"/>
</dbReference>
<evidence type="ECO:0000259" key="2">
    <source>
        <dbReference type="Pfam" id="PF12146"/>
    </source>
</evidence>
<evidence type="ECO:0000313" key="3">
    <source>
        <dbReference type="EMBL" id="ABX40462.1"/>
    </source>
</evidence>
<dbReference type="EMBL" id="CP000885">
    <property type="protein sequence ID" value="ABX40462.1"/>
    <property type="molecule type" value="Genomic_DNA"/>
</dbReference>
<dbReference type="KEGG" id="cpy:Cphy_0072"/>